<proteinExistence type="predicted"/>
<reference evidence="1" key="1">
    <citation type="submission" date="2019-10" db="EMBL/GenBank/DDBJ databases">
        <title>Draft genome sequece of Microseira wollei NIES-4236.</title>
        <authorList>
            <person name="Yamaguchi H."/>
            <person name="Suzuki S."/>
            <person name="Kawachi M."/>
        </authorList>
    </citation>
    <scope>NUCLEOTIDE SEQUENCE</scope>
    <source>
        <strain evidence="1">NIES-4236</strain>
    </source>
</reference>
<evidence type="ECO:0000313" key="1">
    <source>
        <dbReference type="EMBL" id="GET40631.1"/>
    </source>
</evidence>
<dbReference type="RefSeq" id="WP_226586639.1">
    <property type="nucleotide sequence ID" value="NZ_BLAY01000095.1"/>
</dbReference>
<gene>
    <name evidence="1" type="ORF">MiSe_54420</name>
</gene>
<keyword evidence="2" id="KW-1185">Reference proteome</keyword>
<dbReference type="EMBL" id="BLAY01000095">
    <property type="protein sequence ID" value="GET40631.1"/>
    <property type="molecule type" value="Genomic_DNA"/>
</dbReference>
<dbReference type="Proteomes" id="UP001050975">
    <property type="component" value="Unassembled WGS sequence"/>
</dbReference>
<organism evidence="1 2">
    <name type="scientific">Microseira wollei NIES-4236</name>
    <dbReference type="NCBI Taxonomy" id="2530354"/>
    <lineage>
        <taxon>Bacteria</taxon>
        <taxon>Bacillati</taxon>
        <taxon>Cyanobacteriota</taxon>
        <taxon>Cyanophyceae</taxon>
        <taxon>Oscillatoriophycideae</taxon>
        <taxon>Aerosakkonematales</taxon>
        <taxon>Aerosakkonemataceae</taxon>
        <taxon>Microseira</taxon>
    </lineage>
</organism>
<evidence type="ECO:0008006" key="3">
    <source>
        <dbReference type="Google" id="ProtNLM"/>
    </source>
</evidence>
<evidence type="ECO:0000313" key="2">
    <source>
        <dbReference type="Proteomes" id="UP001050975"/>
    </source>
</evidence>
<sequence length="143" mass="16253">MNTITITVSEERLLKLQEVATRINVSLEELVLMGIDELIQRQNAAVDSEIADKFYTLASQWESEVEGMSSSSMFQHPAYQEIVSMGDKVIPLLLSELKQNPLYWLSALNLITGVNPIQPSQRGKVKQMAQAWLEWGRNRGYRV</sequence>
<comment type="caution">
    <text evidence="1">The sequence shown here is derived from an EMBL/GenBank/DDBJ whole genome shotgun (WGS) entry which is preliminary data.</text>
</comment>
<dbReference type="AlphaFoldDB" id="A0AAV3XIT9"/>
<protein>
    <recommendedName>
        <fullName evidence="3">Ribbon-helix-helix protein CopG domain-containing protein</fullName>
    </recommendedName>
</protein>
<name>A0AAV3XIT9_9CYAN</name>
<accession>A0AAV3XIT9</accession>